<evidence type="ECO:0000256" key="2">
    <source>
        <dbReference type="SAM" id="SignalP"/>
    </source>
</evidence>
<dbReference type="KEGG" id="poz:I0K15_15360"/>
<feature type="region of interest" description="Disordered" evidence="1">
    <location>
        <begin position="19"/>
        <end position="41"/>
    </location>
</feature>
<dbReference type="RefSeq" id="WP_196102378.1">
    <property type="nucleotide sequence ID" value="NZ_CP064942.1"/>
</dbReference>
<accession>A0A7S9QC99</accession>
<keyword evidence="2" id="KW-0732">Signal</keyword>
<evidence type="ECO:0000313" key="4">
    <source>
        <dbReference type="Proteomes" id="UP000594800"/>
    </source>
</evidence>
<keyword evidence="4" id="KW-1185">Reference proteome</keyword>
<feature type="signal peptide" evidence="2">
    <location>
        <begin position="1"/>
        <end position="20"/>
    </location>
</feature>
<dbReference type="EMBL" id="CP064942">
    <property type="protein sequence ID" value="QPH53167.1"/>
    <property type="molecule type" value="Genomic_DNA"/>
</dbReference>
<evidence type="ECO:0000313" key="3">
    <source>
        <dbReference type="EMBL" id="QPH53167.1"/>
    </source>
</evidence>
<evidence type="ECO:0000256" key="1">
    <source>
        <dbReference type="SAM" id="MobiDB-lite"/>
    </source>
</evidence>
<organism evidence="3 4">
    <name type="scientific">Pontivivens ytuae</name>
    <dbReference type="NCBI Taxonomy" id="2789856"/>
    <lineage>
        <taxon>Bacteria</taxon>
        <taxon>Pseudomonadati</taxon>
        <taxon>Pseudomonadota</taxon>
        <taxon>Alphaproteobacteria</taxon>
        <taxon>Rhodobacterales</taxon>
        <taxon>Paracoccaceae</taxon>
        <taxon>Pontivivens</taxon>
    </lineage>
</organism>
<dbReference type="AlphaFoldDB" id="A0A7S9QC99"/>
<gene>
    <name evidence="3" type="ORF">I0K15_15360</name>
</gene>
<sequence>MTRFLLCLAALVACTPAEQPAPPPTPNIADPGQPSPVSGRLIGPTVAEVSVEETGAWLSMAGIQRVVNGWVVDQETGQGAQVELRPGDDARMDRISLDAVRALGVDQARVVVLDVYYDERSL</sequence>
<protein>
    <submittedName>
        <fullName evidence="3">Uncharacterized protein</fullName>
    </submittedName>
</protein>
<feature type="chain" id="PRO_5032757078" evidence="2">
    <location>
        <begin position="21"/>
        <end position="122"/>
    </location>
</feature>
<dbReference type="Proteomes" id="UP000594800">
    <property type="component" value="Chromosome"/>
</dbReference>
<name>A0A7S9QC99_9RHOB</name>
<reference evidence="3 4" key="1">
    <citation type="submission" date="2020-11" db="EMBL/GenBank/DDBJ databases">
        <title>Description of Pontivivens ytuae sp. nov. isolated from deep sea sediment of Mariana Trench.</title>
        <authorList>
            <person name="Wang Z."/>
            <person name="Sun Q.-L."/>
            <person name="Xu X.-D."/>
            <person name="Tang Y.-Z."/>
            <person name="Zhang J."/>
        </authorList>
    </citation>
    <scope>NUCLEOTIDE SEQUENCE [LARGE SCALE GENOMIC DNA]</scope>
    <source>
        <strain evidence="3 4">MT2928</strain>
    </source>
</reference>
<proteinExistence type="predicted"/>